<comment type="caution">
    <text evidence="1">The sequence shown here is derived from an EMBL/GenBank/DDBJ whole genome shotgun (WGS) entry which is preliminary data.</text>
</comment>
<dbReference type="Proteomes" id="UP000177025">
    <property type="component" value="Unassembled WGS sequence"/>
</dbReference>
<reference evidence="1 2" key="1">
    <citation type="journal article" date="2016" name="Nat. Commun.">
        <title>Thousands of microbial genomes shed light on interconnected biogeochemical processes in an aquifer system.</title>
        <authorList>
            <person name="Anantharaman K."/>
            <person name="Brown C.T."/>
            <person name="Hug L.A."/>
            <person name="Sharon I."/>
            <person name="Castelle C.J."/>
            <person name="Probst A.J."/>
            <person name="Thomas B.C."/>
            <person name="Singh A."/>
            <person name="Wilkins M.J."/>
            <person name="Karaoz U."/>
            <person name="Brodie E.L."/>
            <person name="Williams K.H."/>
            <person name="Hubbard S.S."/>
            <person name="Banfield J.F."/>
        </authorList>
    </citation>
    <scope>NUCLEOTIDE SEQUENCE [LARGE SCALE GENOMIC DNA]</scope>
</reference>
<dbReference type="EMBL" id="MEUM01000028">
    <property type="protein sequence ID" value="OGC43296.1"/>
    <property type="molecule type" value="Genomic_DNA"/>
</dbReference>
<protein>
    <recommendedName>
        <fullName evidence="3">PorV/PorQ family protein</fullName>
    </recommendedName>
</protein>
<dbReference type="Gene3D" id="2.40.160.60">
    <property type="entry name" value="Outer membrane protein transport protein (OMPP1/FadL/TodX)"/>
    <property type="match status" value="1"/>
</dbReference>
<sequence length="262" mass="29101">MIIFYILFLTQAFEKYSMSAQAVSMGMAITASATGTDAIRFNPALLSIQTKSELAISYQQVLDGIEGLHNAWLGFNHKLGPAGIGIGLSEFGFSEQKEQNLTLACGFGLGNDLKLGAAGDLYLINNQRTSYGFAYGISFGFSSIVFKKWQLGVYAHDINQPEFSSSEYGHLPYELRAGIAYNPFQDIRSEFDLAMKDNELRYRFATELLLFRLLYCRVGVQTNPQVISGGTGFKYRFIAINYGVEHIPDLPLNHSVGIRVQL</sequence>
<dbReference type="AlphaFoldDB" id="A0A1F4UEE4"/>
<dbReference type="SUPFAM" id="SSF56935">
    <property type="entry name" value="Porins"/>
    <property type="match status" value="1"/>
</dbReference>
<name>A0A1F4UEE4_UNCW3</name>
<proteinExistence type="predicted"/>
<accession>A0A1F4UEE4</accession>
<organism evidence="1 2">
    <name type="scientific">candidate division WOR-3 bacterium RBG_13_43_14</name>
    <dbReference type="NCBI Taxonomy" id="1802590"/>
    <lineage>
        <taxon>Bacteria</taxon>
        <taxon>Bacteria division WOR-3</taxon>
    </lineage>
</organism>
<gene>
    <name evidence="1" type="ORF">A2Y85_00550</name>
</gene>
<evidence type="ECO:0008006" key="3">
    <source>
        <dbReference type="Google" id="ProtNLM"/>
    </source>
</evidence>
<evidence type="ECO:0000313" key="2">
    <source>
        <dbReference type="Proteomes" id="UP000177025"/>
    </source>
</evidence>
<evidence type="ECO:0000313" key="1">
    <source>
        <dbReference type="EMBL" id="OGC43296.1"/>
    </source>
</evidence>